<feature type="region of interest" description="Disordered" evidence="1">
    <location>
        <begin position="26"/>
        <end position="53"/>
    </location>
</feature>
<reference evidence="2" key="1">
    <citation type="submission" date="2021-07" db="EMBL/GenBank/DDBJ databases">
        <authorList>
            <person name="Durling M."/>
        </authorList>
    </citation>
    <scope>NUCLEOTIDE SEQUENCE</scope>
</reference>
<name>A0A9N9Q7Z4_9HELO</name>
<evidence type="ECO:0000313" key="3">
    <source>
        <dbReference type="Proteomes" id="UP000701801"/>
    </source>
</evidence>
<dbReference type="EMBL" id="CAJVRM010000212">
    <property type="protein sequence ID" value="CAG8977296.1"/>
    <property type="molecule type" value="Genomic_DNA"/>
</dbReference>
<evidence type="ECO:0000256" key="1">
    <source>
        <dbReference type="SAM" id="MobiDB-lite"/>
    </source>
</evidence>
<feature type="region of interest" description="Disordered" evidence="1">
    <location>
        <begin position="106"/>
        <end position="125"/>
    </location>
</feature>
<dbReference type="AlphaFoldDB" id="A0A9N9Q7Z4"/>
<gene>
    <name evidence="2" type="ORF">HYALB_00012581</name>
</gene>
<dbReference type="Proteomes" id="UP000701801">
    <property type="component" value="Unassembled WGS sequence"/>
</dbReference>
<accession>A0A9N9Q7Z4</accession>
<comment type="caution">
    <text evidence="2">The sequence shown here is derived from an EMBL/GenBank/DDBJ whole genome shotgun (WGS) entry which is preliminary data.</text>
</comment>
<evidence type="ECO:0000313" key="2">
    <source>
        <dbReference type="EMBL" id="CAG8977296.1"/>
    </source>
</evidence>
<keyword evidence="3" id="KW-1185">Reference proteome</keyword>
<sequence>MTGATQLKPSRQIVALLKVLRRRTTTTSTSGLYRCTKATPPKPRPAKTRSHLGYSSRALRESRADQPLRSNHHLALILTTESIHSPATGKLKAYVSIYRRTPEMEINGTARQRSGVTKQGALHPD</sequence>
<organism evidence="2 3">
    <name type="scientific">Hymenoscyphus albidus</name>
    <dbReference type="NCBI Taxonomy" id="595503"/>
    <lineage>
        <taxon>Eukaryota</taxon>
        <taxon>Fungi</taxon>
        <taxon>Dikarya</taxon>
        <taxon>Ascomycota</taxon>
        <taxon>Pezizomycotina</taxon>
        <taxon>Leotiomycetes</taxon>
        <taxon>Helotiales</taxon>
        <taxon>Helotiaceae</taxon>
        <taxon>Hymenoscyphus</taxon>
    </lineage>
</organism>
<proteinExistence type="predicted"/>
<protein>
    <submittedName>
        <fullName evidence="2">Uncharacterized protein</fullName>
    </submittedName>
</protein>